<dbReference type="EMBL" id="FMSP01000007">
    <property type="protein sequence ID" value="SCV71416.1"/>
    <property type="molecule type" value="Genomic_DNA"/>
</dbReference>
<evidence type="ECO:0000313" key="3">
    <source>
        <dbReference type="Proteomes" id="UP000198372"/>
    </source>
</evidence>
<feature type="compositionally biased region" description="Low complexity" evidence="1">
    <location>
        <begin position="50"/>
        <end position="62"/>
    </location>
</feature>
<feature type="region of interest" description="Disordered" evidence="1">
    <location>
        <begin position="45"/>
        <end position="118"/>
    </location>
</feature>
<feature type="compositionally biased region" description="Polar residues" evidence="1">
    <location>
        <begin position="99"/>
        <end position="111"/>
    </location>
</feature>
<organism evidence="2 3">
    <name type="scientific">Microbotryum intermedium</name>
    <dbReference type="NCBI Taxonomy" id="269621"/>
    <lineage>
        <taxon>Eukaryota</taxon>
        <taxon>Fungi</taxon>
        <taxon>Dikarya</taxon>
        <taxon>Basidiomycota</taxon>
        <taxon>Pucciniomycotina</taxon>
        <taxon>Microbotryomycetes</taxon>
        <taxon>Microbotryales</taxon>
        <taxon>Microbotryaceae</taxon>
        <taxon>Microbotryum</taxon>
    </lineage>
</organism>
<name>A0A238FK11_9BASI</name>
<dbReference type="Proteomes" id="UP000198372">
    <property type="component" value="Unassembled WGS sequence"/>
</dbReference>
<gene>
    <name evidence="2" type="ORF">BQ2448_3004</name>
</gene>
<accession>A0A238FK11</accession>
<reference evidence="3" key="1">
    <citation type="submission" date="2016-09" db="EMBL/GenBank/DDBJ databases">
        <authorList>
            <person name="Jeantristanb JTB J.-T."/>
            <person name="Ricardo R."/>
        </authorList>
    </citation>
    <scope>NUCLEOTIDE SEQUENCE [LARGE SCALE GENOMIC DNA]</scope>
</reference>
<keyword evidence="3" id="KW-1185">Reference proteome</keyword>
<proteinExistence type="predicted"/>
<dbReference type="AlphaFoldDB" id="A0A238FK11"/>
<sequence>MTIATDPPPRQMDVAMTCVDGRARLLFRTVPNHLAEVPLDETRDFEALGPTRRPSSSSSSSHSSEHSRSISTSRDANITSKKRPNVQQVPAGVNDEYSLLSSDPTFSSPNPKSRIGKKARIARSISESYLQDIKHLQDIKLKQEVITATPRKSSLRLTAPSTKIIDHLSHLLSESHRLPTPWLTMLDVLIEEGKLHLQAAELDPHSDHGGHHQPSTGNRTL</sequence>
<evidence type="ECO:0000313" key="2">
    <source>
        <dbReference type="EMBL" id="SCV71416.1"/>
    </source>
</evidence>
<evidence type="ECO:0000256" key="1">
    <source>
        <dbReference type="SAM" id="MobiDB-lite"/>
    </source>
</evidence>
<dbReference type="OrthoDB" id="10403728at2759"/>
<feature type="region of interest" description="Disordered" evidence="1">
    <location>
        <begin position="202"/>
        <end position="221"/>
    </location>
</feature>
<protein>
    <submittedName>
        <fullName evidence="2">BQ2448_3004 protein</fullName>
    </submittedName>
</protein>